<comment type="caution">
    <text evidence="1">The sequence shown here is derived from an EMBL/GenBank/DDBJ whole genome shotgun (WGS) entry which is preliminary data.</text>
</comment>
<reference evidence="1 2" key="1">
    <citation type="submission" date="2014-07" db="EMBL/GenBank/DDBJ databases">
        <title>Chaperone-usher fimbriae in a diverse selection of Gallibacterium genomes.</title>
        <authorList>
            <person name="Kudirkiene E."/>
            <person name="Bager R.J."/>
            <person name="Johnson T.J."/>
            <person name="Bojesen A.M."/>
        </authorList>
    </citation>
    <scope>NUCLEOTIDE SEQUENCE [LARGE SCALE GENOMIC DNA]</scope>
    <source>
        <strain evidence="1 2">4895</strain>
    </source>
</reference>
<dbReference type="Proteomes" id="UP000030554">
    <property type="component" value="Unassembled WGS sequence"/>
</dbReference>
<dbReference type="EMBL" id="JPJQ01000072">
    <property type="protein sequence ID" value="KGQ58912.1"/>
    <property type="molecule type" value="Genomic_DNA"/>
</dbReference>
<sequence length="137" mass="16380">MNTLTNYFQERLVEAGFPADLKLEWSLNYRQDKGHVAFYGDISYQDLFNLFNYVYPNKKYKHQRLERLIRSIFGMEGHISIVKTSFYSRGMEVNTPCSKDFLWNDFVHDLWAYIQDVSCQLESEGYKILKDMNIFKC</sequence>
<dbReference type="RefSeq" id="WP_021462033.1">
    <property type="nucleotide sequence ID" value="NZ_JPJQ01000072.1"/>
</dbReference>
<organism evidence="1 2">
    <name type="scientific">Gallibacterium anatis 4895</name>
    <dbReference type="NCBI Taxonomy" id="1396510"/>
    <lineage>
        <taxon>Bacteria</taxon>
        <taxon>Pseudomonadati</taxon>
        <taxon>Pseudomonadota</taxon>
        <taxon>Gammaproteobacteria</taxon>
        <taxon>Pasteurellales</taxon>
        <taxon>Pasteurellaceae</taxon>
        <taxon>Gallibacterium</taxon>
    </lineage>
</organism>
<name>A0A0A2ZTZ7_9PAST</name>
<gene>
    <name evidence="1" type="ORF">IO48_12365</name>
</gene>
<evidence type="ECO:0000313" key="2">
    <source>
        <dbReference type="Proteomes" id="UP000030554"/>
    </source>
</evidence>
<evidence type="ECO:0000313" key="1">
    <source>
        <dbReference type="EMBL" id="KGQ58912.1"/>
    </source>
</evidence>
<dbReference type="AlphaFoldDB" id="A0A0A2ZTZ7"/>
<protein>
    <submittedName>
        <fullName evidence="1">Uncharacterized protein</fullName>
    </submittedName>
</protein>
<accession>A0A0A2ZTZ7</accession>
<proteinExistence type="predicted"/>